<dbReference type="Pfam" id="PF20434">
    <property type="entry name" value="BD-FAE"/>
    <property type="match status" value="1"/>
</dbReference>
<accession>A0A0C1IZ16</accession>
<dbReference type="EMBL" id="JSVC01000005">
    <property type="protein sequence ID" value="KIC95739.1"/>
    <property type="molecule type" value="Genomic_DNA"/>
</dbReference>
<dbReference type="SUPFAM" id="SSF53474">
    <property type="entry name" value="alpha/beta-Hydrolases"/>
    <property type="match status" value="1"/>
</dbReference>
<evidence type="ECO:0000259" key="2">
    <source>
        <dbReference type="Pfam" id="PF20434"/>
    </source>
</evidence>
<dbReference type="InterPro" id="IPR049492">
    <property type="entry name" value="BD-FAE-like_dom"/>
</dbReference>
<organism evidence="3 4">
    <name type="scientific">Flavihumibacter solisilvae</name>
    <dbReference type="NCBI Taxonomy" id="1349421"/>
    <lineage>
        <taxon>Bacteria</taxon>
        <taxon>Pseudomonadati</taxon>
        <taxon>Bacteroidota</taxon>
        <taxon>Chitinophagia</taxon>
        <taxon>Chitinophagales</taxon>
        <taxon>Chitinophagaceae</taxon>
        <taxon>Flavihumibacter</taxon>
    </lineage>
</organism>
<dbReference type="Proteomes" id="UP000031408">
    <property type="component" value="Unassembled WGS sequence"/>
</dbReference>
<evidence type="ECO:0000313" key="3">
    <source>
        <dbReference type="EMBL" id="KIC95739.1"/>
    </source>
</evidence>
<feature type="domain" description="BD-FAE-like" evidence="2">
    <location>
        <begin position="65"/>
        <end position="266"/>
    </location>
</feature>
<name>A0A0C1IZ16_9BACT</name>
<evidence type="ECO:0000313" key="4">
    <source>
        <dbReference type="Proteomes" id="UP000031408"/>
    </source>
</evidence>
<dbReference type="GO" id="GO:0016787">
    <property type="term" value="F:hydrolase activity"/>
    <property type="evidence" value="ECO:0007669"/>
    <property type="project" value="UniProtKB-KW"/>
</dbReference>
<proteinExistence type="predicted"/>
<comment type="caution">
    <text evidence="3">The sequence shown here is derived from an EMBL/GenBank/DDBJ whole genome shotgun (WGS) entry which is preliminary data.</text>
</comment>
<dbReference type="AlphaFoldDB" id="A0A0C1IZ16"/>
<protein>
    <recommendedName>
        <fullName evidence="2">BD-FAE-like domain-containing protein</fullName>
    </recommendedName>
</protein>
<keyword evidence="1" id="KW-0378">Hydrolase</keyword>
<sequence>MLILVLYLMLWPSLTLKKAAKSWNVPVSIGQALSYQFNTANAAGIMTIKYGIPADSSDLLMDYWPSIKKDTGFRPVIVKVHGGGWVAGSRKELTAWNRWFNELGYDVFDLDYRLPPPERWQDQTGDIKSAIGWLVNNAQQFRIDTGRIIMMGNSAGASLALLAAYSYNDFRLPPSCDVPHARVRAVVDIYGPSDMAMLYATTGSTSLANYGLQRYIGGAPVDFRERYDMVSPVAHVTPSSPATLIIHGEKDRIVPVTQSLILANALKKAGVPYEFYSLPYTDHSFDFNWNSIASQIAREEISQFLEKVNNQKSIGN</sequence>
<dbReference type="InterPro" id="IPR050300">
    <property type="entry name" value="GDXG_lipolytic_enzyme"/>
</dbReference>
<dbReference type="Gene3D" id="3.40.50.1820">
    <property type="entry name" value="alpha/beta hydrolase"/>
    <property type="match status" value="1"/>
</dbReference>
<dbReference type="PANTHER" id="PTHR48081">
    <property type="entry name" value="AB HYDROLASE SUPERFAMILY PROTEIN C4A8.06C"/>
    <property type="match status" value="1"/>
</dbReference>
<reference evidence="3 4" key="1">
    <citation type="submission" date="2014-11" db="EMBL/GenBank/DDBJ databases">
        <title>Genome sequence of Flavihumibacter solisilvae 3-3.</title>
        <authorList>
            <person name="Zhou G."/>
            <person name="Li M."/>
            <person name="Wang G."/>
        </authorList>
    </citation>
    <scope>NUCLEOTIDE SEQUENCE [LARGE SCALE GENOMIC DNA]</scope>
    <source>
        <strain evidence="3 4">3-3</strain>
    </source>
</reference>
<dbReference type="InterPro" id="IPR029058">
    <property type="entry name" value="AB_hydrolase_fold"/>
</dbReference>
<dbReference type="STRING" id="1349421.OI18_05285"/>
<keyword evidence="4" id="KW-1185">Reference proteome</keyword>
<evidence type="ECO:0000256" key="1">
    <source>
        <dbReference type="ARBA" id="ARBA00022801"/>
    </source>
</evidence>
<gene>
    <name evidence="3" type="ORF">OI18_05285</name>
</gene>